<dbReference type="InterPro" id="IPR015257">
    <property type="entry name" value="Maf1"/>
</dbReference>
<dbReference type="PANTHER" id="PTHR22504">
    <property type="entry name" value="REPRESSOR OF RNA POLYMERASE III TRANSCRIPTION MAF1"/>
    <property type="match status" value="1"/>
</dbReference>
<dbReference type="AlphaFoldDB" id="A0AAD9GGW6"/>
<protein>
    <submittedName>
        <fullName evidence="1">Repressor of RNA polymerase III transcription MAF1</fullName>
    </submittedName>
</protein>
<evidence type="ECO:0000313" key="1">
    <source>
        <dbReference type="EMBL" id="KAK1938350.1"/>
    </source>
</evidence>
<dbReference type="PANTHER" id="PTHR22504:SF0">
    <property type="entry name" value="REPRESSOR OF RNA POLYMERASE III TRANSCRIPTION MAF1 HOMOLOG"/>
    <property type="match status" value="1"/>
</dbReference>
<dbReference type="EMBL" id="JAHBMH010000024">
    <property type="protein sequence ID" value="KAK1938350.1"/>
    <property type="molecule type" value="Genomic_DNA"/>
</dbReference>
<comment type="caution">
    <text evidence="1">The sequence shown here is derived from an EMBL/GenBank/DDBJ whole genome shotgun (WGS) entry which is preliminary data.</text>
</comment>
<name>A0AAD9GGW6_BABDI</name>
<proteinExistence type="predicted"/>
<reference evidence="1" key="2">
    <citation type="submission" date="2021-05" db="EMBL/GenBank/DDBJ databases">
        <authorList>
            <person name="Pain A."/>
        </authorList>
    </citation>
    <scope>NUCLEOTIDE SEQUENCE</scope>
    <source>
        <strain evidence="1">1802A</strain>
    </source>
</reference>
<sequence>MLLVENNELSRINALLDKFDASDRFFDVKLELLAFSAKRSEGPNHHTSPAYYFSYIMNHCFPDYSFSHLGMKHFKQIKNIAEVINNIDYNLSFIVERFVPGFVKDFWMTIKDIVPIKEVDIYTYDYSGEDGPFNDGSCLQSFNYFFLDKRQQLVLFLCCVATGKCKSNEASQEYQSFNTPFYQETISSFNEGDCLSEYEPGTMD</sequence>
<gene>
    <name evidence="1" type="ORF">X943_000479</name>
</gene>
<dbReference type="Gene3D" id="3.40.1000.50">
    <property type="entry name" value="Repressor of RNA polymerase III transcription Maf1"/>
    <property type="match status" value="1"/>
</dbReference>
<evidence type="ECO:0000313" key="2">
    <source>
        <dbReference type="Proteomes" id="UP001195914"/>
    </source>
</evidence>
<dbReference type="InterPro" id="IPR038564">
    <property type="entry name" value="Maf1_sf"/>
</dbReference>
<dbReference type="GO" id="GO:0005634">
    <property type="term" value="C:nucleus"/>
    <property type="evidence" value="ECO:0007669"/>
    <property type="project" value="TreeGrafter"/>
</dbReference>
<dbReference type="Proteomes" id="UP001195914">
    <property type="component" value="Unassembled WGS sequence"/>
</dbReference>
<keyword evidence="2" id="KW-1185">Reference proteome</keyword>
<dbReference type="GO" id="GO:0000994">
    <property type="term" value="F:RNA polymerase III core binding"/>
    <property type="evidence" value="ECO:0007669"/>
    <property type="project" value="TreeGrafter"/>
</dbReference>
<dbReference type="Pfam" id="PF09174">
    <property type="entry name" value="Maf1"/>
    <property type="match status" value="1"/>
</dbReference>
<dbReference type="GO" id="GO:0016480">
    <property type="term" value="P:negative regulation of transcription by RNA polymerase III"/>
    <property type="evidence" value="ECO:0007669"/>
    <property type="project" value="InterPro"/>
</dbReference>
<organism evidence="1 2">
    <name type="scientific">Babesia divergens</name>
    <dbReference type="NCBI Taxonomy" id="32595"/>
    <lineage>
        <taxon>Eukaryota</taxon>
        <taxon>Sar</taxon>
        <taxon>Alveolata</taxon>
        <taxon>Apicomplexa</taxon>
        <taxon>Aconoidasida</taxon>
        <taxon>Piroplasmida</taxon>
        <taxon>Babesiidae</taxon>
        <taxon>Babesia</taxon>
    </lineage>
</organism>
<accession>A0AAD9GGW6</accession>
<reference evidence="1" key="1">
    <citation type="journal article" date="2014" name="Nucleic Acids Res.">
        <title>The evolutionary dynamics of variant antigen genes in Babesia reveal a history of genomic innovation underlying host-parasite interaction.</title>
        <authorList>
            <person name="Jackson A.P."/>
            <person name="Otto T.D."/>
            <person name="Darby A."/>
            <person name="Ramaprasad A."/>
            <person name="Xia D."/>
            <person name="Echaide I.E."/>
            <person name="Farber M."/>
            <person name="Gahlot S."/>
            <person name="Gamble J."/>
            <person name="Gupta D."/>
            <person name="Gupta Y."/>
            <person name="Jackson L."/>
            <person name="Malandrin L."/>
            <person name="Malas T.B."/>
            <person name="Moussa E."/>
            <person name="Nair M."/>
            <person name="Reid A.J."/>
            <person name="Sanders M."/>
            <person name="Sharma J."/>
            <person name="Tracey A."/>
            <person name="Quail M.A."/>
            <person name="Weir W."/>
            <person name="Wastling J.M."/>
            <person name="Hall N."/>
            <person name="Willadsen P."/>
            <person name="Lingelbach K."/>
            <person name="Shiels B."/>
            <person name="Tait A."/>
            <person name="Berriman M."/>
            <person name="Allred D.R."/>
            <person name="Pain A."/>
        </authorList>
    </citation>
    <scope>NUCLEOTIDE SEQUENCE</scope>
    <source>
        <strain evidence="1">1802A</strain>
    </source>
</reference>